<evidence type="ECO:0000313" key="2">
    <source>
        <dbReference type="Proteomes" id="UP000789396"/>
    </source>
</evidence>
<comment type="caution">
    <text evidence="1">The sequence shown here is derived from an EMBL/GenBank/DDBJ whole genome shotgun (WGS) entry which is preliminary data.</text>
</comment>
<keyword evidence="2" id="KW-1185">Reference proteome</keyword>
<organism evidence="1 2">
    <name type="scientific">Racocetra fulgida</name>
    <dbReference type="NCBI Taxonomy" id="60492"/>
    <lineage>
        <taxon>Eukaryota</taxon>
        <taxon>Fungi</taxon>
        <taxon>Fungi incertae sedis</taxon>
        <taxon>Mucoromycota</taxon>
        <taxon>Glomeromycotina</taxon>
        <taxon>Glomeromycetes</taxon>
        <taxon>Diversisporales</taxon>
        <taxon>Gigasporaceae</taxon>
        <taxon>Racocetra</taxon>
    </lineage>
</organism>
<feature type="non-terminal residue" evidence="1">
    <location>
        <position position="132"/>
    </location>
</feature>
<dbReference type="Proteomes" id="UP000789396">
    <property type="component" value="Unassembled WGS sequence"/>
</dbReference>
<protein>
    <submittedName>
        <fullName evidence="1">14440_t:CDS:1</fullName>
    </submittedName>
</protein>
<dbReference type="EMBL" id="CAJVPZ010055420">
    <property type="protein sequence ID" value="CAG8784491.1"/>
    <property type="molecule type" value="Genomic_DNA"/>
</dbReference>
<dbReference type="AlphaFoldDB" id="A0A9N9JIP9"/>
<reference evidence="1" key="1">
    <citation type="submission" date="2021-06" db="EMBL/GenBank/DDBJ databases">
        <authorList>
            <person name="Kallberg Y."/>
            <person name="Tangrot J."/>
            <person name="Rosling A."/>
        </authorList>
    </citation>
    <scope>NUCLEOTIDE SEQUENCE</scope>
    <source>
        <strain evidence="1">IN212</strain>
    </source>
</reference>
<evidence type="ECO:0000313" key="1">
    <source>
        <dbReference type="EMBL" id="CAG8784491.1"/>
    </source>
</evidence>
<sequence length="132" mass="15129">KIKQLIKFFTKSPKHSEYLDTAQQEFQQRGLSLPIFLTQNQNITEADMSGDSDKENLDNSDDEITNIASQNTNQNHTTQAILKTLQHTIYDSLFDYWGEPLMPGLLATLLDPRLKTLANWSNDIQDMAKKEL</sequence>
<feature type="non-terminal residue" evidence="1">
    <location>
        <position position="1"/>
    </location>
</feature>
<proteinExistence type="predicted"/>
<accession>A0A9N9JIP9</accession>
<dbReference type="OrthoDB" id="2442333at2759"/>
<gene>
    <name evidence="1" type="ORF">RFULGI_LOCUS16114</name>
</gene>
<name>A0A9N9JIP9_9GLOM</name>